<dbReference type="InterPro" id="IPR003609">
    <property type="entry name" value="Pan_app"/>
</dbReference>
<dbReference type="CDD" id="cd01100">
    <property type="entry name" value="APPLE_Factor_XI_like"/>
    <property type="match status" value="1"/>
</dbReference>
<keyword evidence="3" id="KW-1015">Disulfide bond</keyword>
<evidence type="ECO:0000256" key="1">
    <source>
        <dbReference type="ARBA" id="ARBA00022737"/>
    </source>
</evidence>
<dbReference type="STRING" id="74557.A0A1V9ZWD5"/>
<dbReference type="AlphaFoldDB" id="A0A1V9ZWD5"/>
<evidence type="ECO:0000256" key="4">
    <source>
        <dbReference type="SAM" id="MobiDB-lite"/>
    </source>
</evidence>
<dbReference type="SUPFAM" id="SSF50494">
    <property type="entry name" value="Trypsin-like serine proteases"/>
    <property type="match status" value="2"/>
</dbReference>
<comment type="caution">
    <text evidence="7">The sequence shown here is derived from an EMBL/GenBank/DDBJ whole genome shotgun (WGS) entry which is preliminary data.</text>
</comment>
<sequence length="1053" mass="115148">MKVLAYVLILIVSVFGNDAKNDFDHRALSSRRHRNNHGGNYQVNDYGQNKGKYRRVVARPEYNAIEEQNERYSNTHHYKNNNGDNHKLNRHYYRQTKVQKHNKKYNGVESDTVGTNVDQPAQVAKKTDYSLHHSAGKAFEKVITHKGASFIQVHFSHFSLPRGDKIILEGETQSFQYSGHGPSGGTSDPVSGNKLLLSYRPGKHRQLSHHENQGNYGFTIDYLVTGSAKKYSAKENVCGNQPSWAPAVCFAKEAPEIYTASQAVARMMMNSTGAGTGFLIGCDGYFLTNNHNVDNQGMVSATRYEWGAECPECTDTQANNQSLGCPGKLTIEGGAKLLYTHKELDYSLLKFEDKYLPQLAQYGYLGLRPTGPVLHESIWVPQYPRAYPKQIVVRLENRKPVTITNLAVANECGKDQVGYLADTEGGSSGSPVIGFKDNLVVALHHCGGCENVAYSIDKILYDLQSQGLNIPQCLAQSTPPQNTNPQGEQPGKNDPNQQLDDQQQTQQPQHAQQQPKHHQQPQHAPAKQEPQTQQPEPQQQDPDQSKPKEQPQSQGDQGKGGGTPVSVCKDATYLVEGSPCSAHGHECPKKGQPATSDCQPGAASFSNGQCVAPEDAQCVIGRIGEAKLVNWHIPLGTPFTKTIRSLTPDTTFLALTFSRFDVPRGDTLILTSESSSFTYTNTGPVGGYSDHCHGSTLTIEYIPQNHHRKRKHNKGLVISHIITGLPSGSEREDVCGVTPQWKPTICIAKDNPQEYANSKSVARLTIEGTVYGSGFLLGCDGYFLTNYHNIMNEQIAASTQFEFGAESPTCKDPCNNIAMGCKGSEVIVGASFIAANKQLDYALLQFSKADQSKITSFGYLSARQGKPKLHEEIYVPHHPEGFPKAITSTLENGTSTTIVALNVKNECGADQVGYFADTKGGSSGAPILAKSDHKVIALHHCGGCENVAHSIHRILNDLRHRGFHPPPCFYQATTVNRSGCSLVQTNVDYIGFDIASALAPNVDHCCSLCKVHNNCKAYSWSDYHGGTCWLKSDKGNSAVATGVSSGVVLEFSP</sequence>
<dbReference type="InterPro" id="IPR043504">
    <property type="entry name" value="Peptidase_S1_PA_chymotrypsin"/>
</dbReference>
<keyword evidence="1" id="KW-0677">Repeat</keyword>
<dbReference type="Gene3D" id="3.50.4.10">
    <property type="entry name" value="Hepatocyte Growth Factor"/>
    <property type="match status" value="1"/>
</dbReference>
<proteinExistence type="predicted"/>
<feature type="compositionally biased region" description="Low complexity" evidence="4">
    <location>
        <begin position="521"/>
        <end position="542"/>
    </location>
</feature>
<evidence type="ECO:0000256" key="3">
    <source>
        <dbReference type="ARBA" id="ARBA00023157"/>
    </source>
</evidence>
<evidence type="ECO:0000259" key="6">
    <source>
        <dbReference type="PROSITE" id="PS50948"/>
    </source>
</evidence>
<feature type="domain" description="Apple" evidence="6">
    <location>
        <begin position="980"/>
        <end position="1053"/>
    </location>
</feature>
<dbReference type="SMART" id="SM00223">
    <property type="entry name" value="APPLE"/>
    <property type="match status" value="1"/>
</dbReference>
<keyword evidence="8" id="KW-1185">Reference proteome</keyword>
<dbReference type="InterPro" id="IPR000177">
    <property type="entry name" value="Apple"/>
</dbReference>
<dbReference type="Gene3D" id="2.40.10.10">
    <property type="entry name" value="Trypsin-like serine proteases"/>
    <property type="match status" value="4"/>
</dbReference>
<dbReference type="OrthoDB" id="62371at2759"/>
<name>A0A1V9ZWD5_9STRA</name>
<dbReference type="PANTHER" id="PTHR36234:SF5">
    <property type="entry name" value="LYSYL ENDOPEPTIDASE"/>
    <property type="match status" value="1"/>
</dbReference>
<organism evidence="7 8">
    <name type="scientific">Thraustotheca clavata</name>
    <dbReference type="NCBI Taxonomy" id="74557"/>
    <lineage>
        <taxon>Eukaryota</taxon>
        <taxon>Sar</taxon>
        <taxon>Stramenopiles</taxon>
        <taxon>Oomycota</taxon>
        <taxon>Saprolegniomycetes</taxon>
        <taxon>Saprolegniales</taxon>
        <taxon>Achlyaceae</taxon>
        <taxon>Thraustotheca</taxon>
    </lineage>
</organism>
<dbReference type="Pfam" id="PF14295">
    <property type="entry name" value="PAN_4"/>
    <property type="match status" value="1"/>
</dbReference>
<keyword evidence="5" id="KW-0732">Signal</keyword>
<feature type="region of interest" description="Disordered" evidence="4">
    <location>
        <begin position="473"/>
        <end position="566"/>
    </location>
</feature>
<feature type="compositionally biased region" description="Low complexity" evidence="4">
    <location>
        <begin position="492"/>
        <end position="514"/>
    </location>
</feature>
<dbReference type="PANTHER" id="PTHR36234">
    <property type="entry name" value="LYSYL ENDOPEPTIDASE"/>
    <property type="match status" value="1"/>
</dbReference>
<dbReference type="InterPro" id="IPR009003">
    <property type="entry name" value="Peptidase_S1_PA"/>
</dbReference>
<keyword evidence="2" id="KW-0843">Virulence</keyword>
<feature type="signal peptide" evidence="5">
    <location>
        <begin position="1"/>
        <end position="19"/>
    </location>
</feature>
<gene>
    <name evidence="7" type="ORF">THRCLA_05296</name>
</gene>
<evidence type="ECO:0000313" key="8">
    <source>
        <dbReference type="Proteomes" id="UP000243217"/>
    </source>
</evidence>
<evidence type="ECO:0000313" key="7">
    <source>
        <dbReference type="EMBL" id="OQS02317.1"/>
    </source>
</evidence>
<dbReference type="PROSITE" id="PS50948">
    <property type="entry name" value="PAN"/>
    <property type="match status" value="1"/>
</dbReference>
<dbReference type="EMBL" id="JNBS01001153">
    <property type="protein sequence ID" value="OQS02317.1"/>
    <property type="molecule type" value="Genomic_DNA"/>
</dbReference>
<dbReference type="GO" id="GO:0005576">
    <property type="term" value="C:extracellular region"/>
    <property type="evidence" value="ECO:0007669"/>
    <property type="project" value="InterPro"/>
</dbReference>
<protein>
    <recommendedName>
        <fullName evidence="6">Apple domain-containing protein</fullName>
    </recommendedName>
</protein>
<dbReference type="Pfam" id="PF13365">
    <property type="entry name" value="Trypsin_2"/>
    <property type="match status" value="2"/>
</dbReference>
<feature type="chain" id="PRO_5012641858" description="Apple domain-containing protein" evidence="5">
    <location>
        <begin position="20"/>
        <end position="1053"/>
    </location>
</feature>
<evidence type="ECO:0000256" key="5">
    <source>
        <dbReference type="SAM" id="SignalP"/>
    </source>
</evidence>
<dbReference type="Proteomes" id="UP000243217">
    <property type="component" value="Unassembled WGS sequence"/>
</dbReference>
<reference evidence="7 8" key="1">
    <citation type="journal article" date="2014" name="Genome Biol. Evol.">
        <title>The secreted proteins of Achlya hypogyna and Thraustotheca clavata identify the ancestral oomycete secretome and reveal gene acquisitions by horizontal gene transfer.</title>
        <authorList>
            <person name="Misner I."/>
            <person name="Blouin N."/>
            <person name="Leonard G."/>
            <person name="Richards T.A."/>
            <person name="Lane C.E."/>
        </authorList>
    </citation>
    <scope>NUCLEOTIDE SEQUENCE [LARGE SCALE GENOMIC DNA]</scope>
    <source>
        <strain evidence="7 8">ATCC 34112</strain>
    </source>
</reference>
<dbReference type="GO" id="GO:0006508">
    <property type="term" value="P:proteolysis"/>
    <property type="evidence" value="ECO:0007669"/>
    <property type="project" value="InterPro"/>
</dbReference>
<accession>A0A1V9ZWD5</accession>
<feature type="compositionally biased region" description="Polar residues" evidence="4">
    <location>
        <begin position="473"/>
        <end position="487"/>
    </location>
</feature>
<evidence type="ECO:0000256" key="2">
    <source>
        <dbReference type="ARBA" id="ARBA00023026"/>
    </source>
</evidence>